<dbReference type="Gene3D" id="2.170.130.10">
    <property type="entry name" value="TonB-dependent receptor, plug domain"/>
    <property type="match status" value="1"/>
</dbReference>
<protein>
    <submittedName>
        <fullName evidence="15">Ferric coprogen and ferric-rhodotorulic acid outer membrane receptor</fullName>
    </submittedName>
</protein>
<dbReference type="InterPro" id="IPR012910">
    <property type="entry name" value="Plug_dom"/>
</dbReference>
<dbReference type="Gene3D" id="2.40.170.20">
    <property type="entry name" value="TonB-dependent receptor, beta-barrel domain"/>
    <property type="match status" value="1"/>
</dbReference>
<evidence type="ECO:0000259" key="14">
    <source>
        <dbReference type="Pfam" id="PF07715"/>
    </source>
</evidence>
<evidence type="ECO:0000256" key="11">
    <source>
        <dbReference type="RuleBase" id="RU003357"/>
    </source>
</evidence>
<keyword evidence="6 11" id="KW-0798">TonB box</keyword>
<sequence length="733" mass="79739">MKTTTDRSGAPRAPMTGWRLRAPCLTPLALAMLGIASPCVRAQVTPDTSGGVLPAVTVTAPASPDATTEGTGTYAAKRATIAGRTAERIKDIPRSVSVMTRQQMDDQNLTTIQEALRYVTGVTSVDYGDGTAYFRARGTQLGIEFDGVPIASGLQYKQQFDLAMYDRIEVQRGPAGVIDGAGEPGGTVNLVRKRPQDRFHLSTETQVGSFGSVRQMVDVTGPLNKDGSLRGRAVLVGSDGLESVERIRGKNVMAYGALDYDFSPRTTLSLSAAYQVSPVSGLDYGVAGVVNASMTALTGRVPGAYTQNFSPSWNYSYTSVQEVNGNLVHRFANDWTSSTTLFYRHELLKGYYAYAGPGSLPNGLAQYGDQRQRNAIDWFGADTNVSGPVRLFGQTHTLTFGANYTVMSTTAQSGYVRLKGPYGGAAGLFNLFDPNVVPAVDVPYTYGENDRTVQYGFYAQARIRVAKPLTLVLGGREVFVQTRSQTLLPTVQDWTTGAQIDHRFLPSAGLVWDIVPWLTAYANYSRFVTPQTETFYGGGGLPPRTGEQYEVGVKGSFLDGRLDATAALFRINDNNRAVGDPLHPNFSVAEGHVRDQGVELEVTGQPAPDWNVYAGYTYLDAGYDSGSDAYLTDGTDPKHLFKMSTKYTFSRGLLRGVSIGGGVLAQTRISRGVEQSAYAIFNAQIGYRFSKHVEASLQLNNVFDRDYYIRPPSRFYSVFGDKRNVMLTVRSDF</sequence>
<evidence type="ECO:0000256" key="2">
    <source>
        <dbReference type="ARBA" id="ARBA00009810"/>
    </source>
</evidence>
<evidence type="ECO:0000256" key="6">
    <source>
        <dbReference type="ARBA" id="ARBA00023077"/>
    </source>
</evidence>
<dbReference type="AlphaFoldDB" id="A0A6P3ADA4"/>
<dbReference type="GO" id="GO:0009279">
    <property type="term" value="C:cell outer membrane"/>
    <property type="evidence" value="ECO:0007669"/>
    <property type="project" value="UniProtKB-SubCell"/>
</dbReference>
<evidence type="ECO:0000256" key="7">
    <source>
        <dbReference type="ARBA" id="ARBA00023136"/>
    </source>
</evidence>
<evidence type="ECO:0000256" key="10">
    <source>
        <dbReference type="PROSITE-ProRule" id="PRU01360"/>
    </source>
</evidence>
<comment type="subcellular location">
    <subcellularLocation>
        <location evidence="1 10">Cell outer membrane</location>
        <topology evidence="1 10">Multi-pass membrane protein</topology>
    </subcellularLocation>
</comment>
<dbReference type="PANTHER" id="PTHR32552">
    <property type="entry name" value="FERRICHROME IRON RECEPTOR-RELATED"/>
    <property type="match status" value="1"/>
</dbReference>
<dbReference type="PANTHER" id="PTHR32552:SF74">
    <property type="entry name" value="HYDROXAMATE SIDEROPHORE RECEPTOR FHUE"/>
    <property type="match status" value="1"/>
</dbReference>
<dbReference type="InterPro" id="IPR037066">
    <property type="entry name" value="Plug_dom_sf"/>
</dbReference>
<dbReference type="GO" id="GO:0038023">
    <property type="term" value="F:signaling receptor activity"/>
    <property type="evidence" value="ECO:0007669"/>
    <property type="project" value="InterPro"/>
</dbReference>
<keyword evidence="7 10" id="KW-0472">Membrane</keyword>
<dbReference type="GO" id="GO:0015344">
    <property type="term" value="F:siderophore uptake transmembrane transporter activity"/>
    <property type="evidence" value="ECO:0007669"/>
    <property type="project" value="TreeGrafter"/>
</dbReference>
<keyword evidence="12" id="KW-0732">Signal</keyword>
<accession>A0A6P3ADA4</accession>
<keyword evidence="3 10" id="KW-0813">Transport</keyword>
<dbReference type="CDD" id="cd01347">
    <property type="entry name" value="ligand_gated_channel"/>
    <property type="match status" value="1"/>
</dbReference>
<name>A0A6P3ADA4_BURL3</name>
<dbReference type="PROSITE" id="PS52016">
    <property type="entry name" value="TONB_DEPENDENT_REC_3"/>
    <property type="match status" value="1"/>
</dbReference>
<organism evidence="15 16">
    <name type="scientific">Burkholderia lata (strain ATCC 17760 / DSM 23089 / LMG 22485 / NCIMB 9086 / R18194 / 383)</name>
    <dbReference type="NCBI Taxonomy" id="482957"/>
    <lineage>
        <taxon>Bacteria</taxon>
        <taxon>Pseudomonadati</taxon>
        <taxon>Pseudomonadota</taxon>
        <taxon>Betaproteobacteria</taxon>
        <taxon>Burkholderiales</taxon>
        <taxon>Burkholderiaceae</taxon>
        <taxon>Burkholderia</taxon>
        <taxon>Burkholderia cepacia complex</taxon>
    </lineage>
</organism>
<dbReference type="InterPro" id="IPR010105">
    <property type="entry name" value="TonB_sidphr_rcpt"/>
</dbReference>
<evidence type="ECO:0000313" key="16">
    <source>
        <dbReference type="Proteomes" id="UP000494274"/>
    </source>
</evidence>
<keyword evidence="4 10" id="KW-1134">Transmembrane beta strand</keyword>
<feature type="domain" description="TonB-dependent receptor-like beta-barrel" evidence="13">
    <location>
        <begin position="303"/>
        <end position="702"/>
    </location>
</feature>
<evidence type="ECO:0000313" key="15">
    <source>
        <dbReference type="EMBL" id="VWD42858.1"/>
    </source>
</evidence>
<gene>
    <name evidence="15" type="ORF">BLA18112_06910</name>
</gene>
<comment type="similarity">
    <text evidence="2 10 11">Belongs to the TonB-dependent receptor family.</text>
</comment>
<keyword evidence="8 15" id="KW-0675">Receptor</keyword>
<dbReference type="InterPro" id="IPR039426">
    <property type="entry name" value="TonB-dep_rcpt-like"/>
</dbReference>
<evidence type="ECO:0000256" key="9">
    <source>
        <dbReference type="ARBA" id="ARBA00023237"/>
    </source>
</evidence>
<dbReference type="Pfam" id="PF07715">
    <property type="entry name" value="Plug"/>
    <property type="match status" value="1"/>
</dbReference>
<proteinExistence type="inferred from homology"/>
<evidence type="ECO:0000259" key="13">
    <source>
        <dbReference type="Pfam" id="PF00593"/>
    </source>
</evidence>
<keyword evidence="5 10" id="KW-0812">Transmembrane</keyword>
<reference evidence="15 16" key="1">
    <citation type="submission" date="2019-09" db="EMBL/GenBank/DDBJ databases">
        <authorList>
            <person name="Depoorter E."/>
        </authorList>
    </citation>
    <scope>NUCLEOTIDE SEQUENCE [LARGE SCALE GENOMIC DNA]</scope>
    <source>
        <strain evidence="15">R-18112</strain>
    </source>
</reference>
<evidence type="ECO:0000256" key="1">
    <source>
        <dbReference type="ARBA" id="ARBA00004571"/>
    </source>
</evidence>
<feature type="chain" id="PRO_5026706200" evidence="12">
    <location>
        <begin position="43"/>
        <end position="733"/>
    </location>
</feature>
<dbReference type="EMBL" id="CABVQI010000031">
    <property type="protein sequence ID" value="VWD42858.1"/>
    <property type="molecule type" value="Genomic_DNA"/>
</dbReference>
<dbReference type="InterPro" id="IPR000531">
    <property type="entry name" value="Beta-barrel_TonB"/>
</dbReference>
<feature type="signal peptide" evidence="12">
    <location>
        <begin position="1"/>
        <end position="42"/>
    </location>
</feature>
<dbReference type="RefSeq" id="WP_254608657.1">
    <property type="nucleotide sequence ID" value="NZ_CABVQI010000031.1"/>
</dbReference>
<evidence type="ECO:0000256" key="12">
    <source>
        <dbReference type="SAM" id="SignalP"/>
    </source>
</evidence>
<dbReference type="SUPFAM" id="SSF56935">
    <property type="entry name" value="Porins"/>
    <property type="match status" value="1"/>
</dbReference>
<dbReference type="Pfam" id="PF00593">
    <property type="entry name" value="TonB_dep_Rec_b-barrel"/>
    <property type="match status" value="1"/>
</dbReference>
<dbReference type="Proteomes" id="UP000494274">
    <property type="component" value="Unassembled WGS sequence"/>
</dbReference>
<keyword evidence="9 10" id="KW-0998">Cell outer membrane</keyword>
<evidence type="ECO:0000256" key="4">
    <source>
        <dbReference type="ARBA" id="ARBA00022452"/>
    </source>
</evidence>
<dbReference type="NCBIfam" id="TIGR01783">
    <property type="entry name" value="TonB-siderophor"/>
    <property type="match status" value="1"/>
</dbReference>
<dbReference type="GO" id="GO:0015891">
    <property type="term" value="P:siderophore transport"/>
    <property type="evidence" value="ECO:0007669"/>
    <property type="project" value="InterPro"/>
</dbReference>
<feature type="domain" description="TonB-dependent receptor plug" evidence="14">
    <location>
        <begin position="89"/>
        <end position="187"/>
    </location>
</feature>
<evidence type="ECO:0000256" key="8">
    <source>
        <dbReference type="ARBA" id="ARBA00023170"/>
    </source>
</evidence>
<dbReference type="InterPro" id="IPR036942">
    <property type="entry name" value="Beta-barrel_TonB_sf"/>
</dbReference>
<evidence type="ECO:0000256" key="5">
    <source>
        <dbReference type="ARBA" id="ARBA00022692"/>
    </source>
</evidence>
<evidence type="ECO:0000256" key="3">
    <source>
        <dbReference type="ARBA" id="ARBA00022448"/>
    </source>
</evidence>